<dbReference type="EMBL" id="ML742054">
    <property type="protein sequence ID" value="KAE8152364.1"/>
    <property type="molecule type" value="Genomic_DNA"/>
</dbReference>
<proteinExistence type="predicted"/>
<name>A0A5N6U197_ASPAV</name>
<protein>
    <submittedName>
        <fullName evidence="1">Uncharacterized protein</fullName>
    </submittedName>
</protein>
<evidence type="ECO:0000313" key="2">
    <source>
        <dbReference type="Proteomes" id="UP000325780"/>
    </source>
</evidence>
<gene>
    <name evidence="1" type="ORF">BDV25DRAFT_151207</name>
</gene>
<organism evidence="1 2">
    <name type="scientific">Aspergillus avenaceus</name>
    <dbReference type="NCBI Taxonomy" id="36643"/>
    <lineage>
        <taxon>Eukaryota</taxon>
        <taxon>Fungi</taxon>
        <taxon>Dikarya</taxon>
        <taxon>Ascomycota</taxon>
        <taxon>Pezizomycotina</taxon>
        <taxon>Eurotiomycetes</taxon>
        <taxon>Eurotiomycetidae</taxon>
        <taxon>Eurotiales</taxon>
        <taxon>Aspergillaceae</taxon>
        <taxon>Aspergillus</taxon>
        <taxon>Aspergillus subgen. Circumdati</taxon>
    </lineage>
</organism>
<dbReference type="OrthoDB" id="3259529at2759"/>
<accession>A0A5N6U197</accession>
<dbReference type="AlphaFoldDB" id="A0A5N6U197"/>
<evidence type="ECO:0000313" key="1">
    <source>
        <dbReference type="EMBL" id="KAE8152364.1"/>
    </source>
</evidence>
<reference evidence="1 2" key="1">
    <citation type="submission" date="2019-04" db="EMBL/GenBank/DDBJ databases">
        <title>Friends and foes A comparative genomics study of 23 Aspergillus species from section Flavi.</title>
        <authorList>
            <consortium name="DOE Joint Genome Institute"/>
            <person name="Kjaerbolling I."/>
            <person name="Vesth T."/>
            <person name="Frisvad J.C."/>
            <person name="Nybo J.L."/>
            <person name="Theobald S."/>
            <person name="Kildgaard S."/>
            <person name="Isbrandt T."/>
            <person name="Kuo A."/>
            <person name="Sato A."/>
            <person name="Lyhne E.K."/>
            <person name="Kogle M.E."/>
            <person name="Wiebenga A."/>
            <person name="Kun R.S."/>
            <person name="Lubbers R.J."/>
            <person name="Makela M.R."/>
            <person name="Barry K."/>
            <person name="Chovatia M."/>
            <person name="Clum A."/>
            <person name="Daum C."/>
            <person name="Haridas S."/>
            <person name="He G."/>
            <person name="LaButti K."/>
            <person name="Lipzen A."/>
            <person name="Mondo S."/>
            <person name="Riley R."/>
            <person name="Salamov A."/>
            <person name="Simmons B.A."/>
            <person name="Magnuson J.K."/>
            <person name="Henrissat B."/>
            <person name="Mortensen U.H."/>
            <person name="Larsen T.O."/>
            <person name="Devries R.P."/>
            <person name="Grigoriev I.V."/>
            <person name="Machida M."/>
            <person name="Baker S.E."/>
            <person name="Andersen M.R."/>
        </authorList>
    </citation>
    <scope>NUCLEOTIDE SEQUENCE [LARGE SCALE GENOMIC DNA]</scope>
    <source>
        <strain evidence="1 2">IBT 18842</strain>
    </source>
</reference>
<sequence length="274" mass="31497">MDESQVKKDVHQDSGDGSVFVSPAFHPLVVGDEEDVDPSAEQVSAIVSILLNAGICCCFVQEFALLYYGTRRLPNDRILCVPDEQHELAVELFTSRCDILKPCGPLPLRRPDLLNHKYPRFKAIGRTDFWLLLPASYCHIACEPNNVEWSQSGLPYPKLPVYVQSLMDTKTGVDLEDLIDGMDLSEEWGEQNLDLEGYTDTKWLEGYFGAFRQDGRDEMFICIDPTPVSRRQMWQEFVLNKQRRMGWKYPPEVYATRFRRHGSKDPRIRHIPGL</sequence>
<dbReference type="Proteomes" id="UP000325780">
    <property type="component" value="Unassembled WGS sequence"/>
</dbReference>
<keyword evidence="2" id="KW-1185">Reference proteome</keyword>